<dbReference type="SUPFAM" id="SSF53098">
    <property type="entry name" value="Ribonuclease H-like"/>
    <property type="match status" value="1"/>
</dbReference>
<accession>O59966</accession>
<dbReference type="Pfam" id="PF04937">
    <property type="entry name" value="DUF659"/>
    <property type="match status" value="1"/>
</dbReference>
<protein>
    <submittedName>
        <fullName evidence="9">Transposase</fullName>
    </submittedName>
</protein>
<keyword evidence="5" id="KW-0539">Nucleus</keyword>
<evidence type="ECO:0000256" key="1">
    <source>
        <dbReference type="ARBA" id="ARBA00004123"/>
    </source>
</evidence>
<evidence type="ECO:0000256" key="3">
    <source>
        <dbReference type="ARBA" id="ARBA00022771"/>
    </source>
</evidence>
<evidence type="ECO:0000256" key="4">
    <source>
        <dbReference type="ARBA" id="ARBA00022833"/>
    </source>
</evidence>
<sequence>MPRAPGRPADHQVHREFITLASDASSGFKNSRVKCKHCGHEITKGTTRQKKHLLRHCPNYKRQQQSQQPQLTHHFPVVDKTFKQMLDELAAIAIFADGRPFNLFESKRMRILLSKLNTAWQPPSRRRVQRLLAPTYSQYHNQVQAILDQAEHINVIFDASDNITSHRIINISIQVANGTAFYWKTFDTGQIQHTAEHYIDLLYPELEIICKGNFLRINSFCTDTDSVMRKAHVHLAARKEFQHCFFSLCDSHGLQLLIKDILELPFFEEAFKNATLIVTFFKKSKLQLARLREAQKAAWGHHKAFLSAWPPALSSFLPKVLESVNNPHFWIRLETVLAIIKPVNSRQRASEADRAHIGHVIPRWLEIKAEWKALDESQQHQDVNFSELYSVWLNRMDKQTYDIHYAGFALRPDTVGTKLEEQLMMKVLQFFKSAVNPADYINIVREFNHFRAQSGGRFAAGGLVYSKEWTPLDAWMLLDNQGSKLAALAVRIFGTIANSVPSERSFSAVNFLHSKARNRLTPANADKLAFIYMNERVLERITQSQNQPLDHRNDHSTVVSWEDLAEDGWLTLEDTYMEIHCASNLEVDAVVGEFTHQPASDGEETVVDTLEVEDGSESEGAGEKLT</sequence>
<proteinExistence type="predicted"/>
<evidence type="ECO:0000256" key="5">
    <source>
        <dbReference type="ARBA" id="ARBA00023242"/>
    </source>
</evidence>
<dbReference type="GO" id="GO:0008270">
    <property type="term" value="F:zinc ion binding"/>
    <property type="evidence" value="ECO:0007669"/>
    <property type="project" value="UniProtKB-KW"/>
</dbReference>
<feature type="compositionally biased region" description="Acidic residues" evidence="6">
    <location>
        <begin position="601"/>
        <end position="617"/>
    </location>
</feature>
<keyword evidence="4" id="KW-0862">Zinc</keyword>
<dbReference type="InterPro" id="IPR008906">
    <property type="entry name" value="HATC_C_dom"/>
</dbReference>
<dbReference type="EMBL" id="AF057141">
    <property type="protein sequence ID" value="AAC16005.1"/>
    <property type="molecule type" value="Genomic_DNA"/>
</dbReference>
<feature type="domain" description="HAT C-terminal dimerisation" evidence="8">
    <location>
        <begin position="467"/>
        <end position="532"/>
    </location>
</feature>
<comment type="subcellular location">
    <subcellularLocation>
        <location evidence="1">Nucleus</location>
    </subcellularLocation>
</comment>
<dbReference type="InterPro" id="IPR052035">
    <property type="entry name" value="ZnF_BED_domain_contain"/>
</dbReference>
<evidence type="ECO:0000259" key="7">
    <source>
        <dbReference type="Pfam" id="PF04937"/>
    </source>
</evidence>
<dbReference type="InterPro" id="IPR007021">
    <property type="entry name" value="DUF659"/>
</dbReference>
<feature type="domain" description="DUF659" evidence="7">
    <location>
        <begin position="131"/>
        <end position="277"/>
    </location>
</feature>
<dbReference type="AlphaFoldDB" id="O59966"/>
<evidence type="ECO:0000259" key="8">
    <source>
        <dbReference type="Pfam" id="PF05699"/>
    </source>
</evidence>
<feature type="region of interest" description="Disordered" evidence="6">
    <location>
        <begin position="597"/>
        <end position="626"/>
    </location>
</feature>
<dbReference type="InterPro" id="IPR012337">
    <property type="entry name" value="RNaseH-like_sf"/>
</dbReference>
<reference evidence="9" key="1">
    <citation type="journal article" date="1999" name="Fungal Genet. Biol.">
        <title>Folyt1, a new member of the hAT family, is active in the genome of the plant pathogen Fusarium oxysporum.</title>
        <authorList>
            <person name="Gomez-Gomez E."/>
            <person name="Anaya N."/>
            <person name="Roncero M.I."/>
            <person name="Hera C."/>
        </authorList>
    </citation>
    <scope>NUCLEOTIDE SEQUENCE</scope>
    <source>
        <strain evidence="9">42-87</strain>
    </source>
</reference>
<dbReference type="PANTHER" id="PTHR46481:SF10">
    <property type="entry name" value="ZINC FINGER BED DOMAIN-CONTAINING PROTEIN 39"/>
    <property type="match status" value="1"/>
</dbReference>
<evidence type="ECO:0000256" key="6">
    <source>
        <dbReference type="SAM" id="MobiDB-lite"/>
    </source>
</evidence>
<keyword evidence="2" id="KW-0479">Metal-binding</keyword>
<dbReference type="GO" id="GO:0005634">
    <property type="term" value="C:nucleus"/>
    <property type="evidence" value="ECO:0007669"/>
    <property type="project" value="UniProtKB-SubCell"/>
</dbReference>
<organism evidence="9">
    <name type="scientific">Fusarium oxysporum f. sp. lycopersici</name>
    <dbReference type="NCBI Taxonomy" id="59765"/>
    <lineage>
        <taxon>Eukaryota</taxon>
        <taxon>Fungi</taxon>
        <taxon>Dikarya</taxon>
        <taxon>Ascomycota</taxon>
        <taxon>Pezizomycotina</taxon>
        <taxon>Sordariomycetes</taxon>
        <taxon>Hypocreomycetidae</taxon>
        <taxon>Hypocreales</taxon>
        <taxon>Nectriaceae</taxon>
        <taxon>Fusarium</taxon>
        <taxon>Fusarium oxysporum species complex</taxon>
    </lineage>
</organism>
<keyword evidence="3" id="KW-0863">Zinc-finger</keyword>
<dbReference type="GO" id="GO:0046983">
    <property type="term" value="F:protein dimerization activity"/>
    <property type="evidence" value="ECO:0007669"/>
    <property type="project" value="InterPro"/>
</dbReference>
<dbReference type="PANTHER" id="PTHR46481">
    <property type="entry name" value="ZINC FINGER BED DOMAIN-CONTAINING PROTEIN 4"/>
    <property type="match status" value="1"/>
</dbReference>
<name>O59966_FUSOX</name>
<evidence type="ECO:0000256" key="2">
    <source>
        <dbReference type="ARBA" id="ARBA00022723"/>
    </source>
</evidence>
<dbReference type="Pfam" id="PF05699">
    <property type="entry name" value="Dimer_Tnp_hAT"/>
    <property type="match status" value="1"/>
</dbReference>
<evidence type="ECO:0000313" key="9">
    <source>
        <dbReference type="EMBL" id="AAC16005.1"/>
    </source>
</evidence>